<comment type="caution">
    <text evidence="1">The sequence shown here is derived from an EMBL/GenBank/DDBJ whole genome shotgun (WGS) entry which is preliminary data.</text>
</comment>
<sequence>MRAGNTREACAPDQLRLKAAPGALIGGYLFRRRLVAAMAKTAEW</sequence>
<reference evidence="1 2" key="1">
    <citation type="submission" date="2020-08" db="EMBL/GenBank/DDBJ databases">
        <title>Genomic Encyclopedia of Type Strains, Phase III (KMG-III): the genomes of soil and plant-associated and newly described type strains.</title>
        <authorList>
            <person name="Whitman W."/>
        </authorList>
    </citation>
    <scope>NUCLEOTIDE SEQUENCE [LARGE SCALE GENOMIC DNA]</scope>
    <source>
        <strain evidence="1 2">CECT 3313</strain>
    </source>
</reference>
<gene>
    <name evidence="1" type="ORF">FHS34_002319</name>
</gene>
<dbReference type="RefSeq" id="WP_263978355.1">
    <property type="nucleotide sequence ID" value="NZ_JACHJK010000003.1"/>
</dbReference>
<evidence type="ECO:0000313" key="2">
    <source>
        <dbReference type="Proteomes" id="UP000585836"/>
    </source>
</evidence>
<protein>
    <submittedName>
        <fullName evidence="1">Uncharacterized protein</fullName>
    </submittedName>
</protein>
<dbReference type="EMBL" id="JACHJK010000003">
    <property type="protein sequence ID" value="MBB5926863.1"/>
    <property type="molecule type" value="Genomic_DNA"/>
</dbReference>
<keyword evidence="2" id="KW-1185">Reference proteome</keyword>
<organism evidence="1 2">
    <name type="scientific">Streptomyces echinatus</name>
    <dbReference type="NCBI Taxonomy" id="67293"/>
    <lineage>
        <taxon>Bacteria</taxon>
        <taxon>Bacillati</taxon>
        <taxon>Actinomycetota</taxon>
        <taxon>Actinomycetes</taxon>
        <taxon>Kitasatosporales</taxon>
        <taxon>Streptomycetaceae</taxon>
        <taxon>Streptomyces</taxon>
    </lineage>
</organism>
<name>A0A7W9PSZ2_9ACTN</name>
<evidence type="ECO:0000313" key="1">
    <source>
        <dbReference type="EMBL" id="MBB5926863.1"/>
    </source>
</evidence>
<dbReference type="Proteomes" id="UP000585836">
    <property type="component" value="Unassembled WGS sequence"/>
</dbReference>
<accession>A0A7W9PSZ2</accession>
<proteinExistence type="predicted"/>
<dbReference type="AlphaFoldDB" id="A0A7W9PSZ2"/>